<protein>
    <submittedName>
        <fullName evidence="4">BCL2 like 12</fullName>
    </submittedName>
</protein>
<dbReference type="STRING" id="37293.ENSANAP00000023742"/>
<evidence type="ECO:0000256" key="2">
    <source>
        <dbReference type="ARBA" id="ARBA00022553"/>
    </source>
</evidence>
<organism evidence="4 5">
    <name type="scientific">Aotus nancymaae</name>
    <name type="common">Ma's night monkey</name>
    <dbReference type="NCBI Taxonomy" id="37293"/>
    <lineage>
        <taxon>Eukaryota</taxon>
        <taxon>Metazoa</taxon>
        <taxon>Chordata</taxon>
        <taxon>Craniata</taxon>
        <taxon>Vertebrata</taxon>
        <taxon>Euteleostomi</taxon>
        <taxon>Mammalia</taxon>
        <taxon>Eutheria</taxon>
        <taxon>Euarchontoglires</taxon>
        <taxon>Primates</taxon>
        <taxon>Haplorrhini</taxon>
        <taxon>Platyrrhini</taxon>
        <taxon>Aotidae</taxon>
        <taxon>Aotus</taxon>
    </lineage>
</organism>
<dbReference type="Ensembl" id="ENSANAT00000041655.1">
    <property type="protein sequence ID" value="ENSANAP00000023742.1"/>
    <property type="gene ID" value="ENSANAG00000029602.1"/>
</dbReference>
<dbReference type="GO" id="GO:1902166">
    <property type="term" value="P:negative regulation of intrinsic apoptotic signaling pathway in response to DNA damage by p53 class mediator"/>
    <property type="evidence" value="ECO:0007669"/>
    <property type="project" value="Ensembl"/>
</dbReference>
<dbReference type="OMA" id="FCSREDR"/>
<dbReference type="GO" id="GO:2000773">
    <property type="term" value="P:negative regulation of cellular senescence"/>
    <property type="evidence" value="ECO:0007669"/>
    <property type="project" value="Ensembl"/>
</dbReference>
<dbReference type="GO" id="GO:0002039">
    <property type="term" value="F:p53 binding"/>
    <property type="evidence" value="ECO:0007669"/>
    <property type="project" value="Ensembl"/>
</dbReference>
<name>A0A2K5DS87_AOTNA</name>
<accession>A0A2K5DS87</accession>
<dbReference type="AlphaFoldDB" id="A0A2K5DS87"/>
<reference evidence="4" key="2">
    <citation type="submission" date="2025-09" db="UniProtKB">
        <authorList>
            <consortium name="Ensembl"/>
        </authorList>
    </citation>
    <scope>IDENTIFICATION</scope>
</reference>
<dbReference type="InterPro" id="IPR036834">
    <property type="entry name" value="Bcl-2-like_sf"/>
</dbReference>
<dbReference type="SUPFAM" id="SSF56854">
    <property type="entry name" value="Bcl-2 inhibitors of programmed cell death"/>
    <property type="match status" value="1"/>
</dbReference>
<evidence type="ECO:0000256" key="3">
    <source>
        <dbReference type="ARBA" id="ARBA00022703"/>
    </source>
</evidence>
<dbReference type="GO" id="GO:2001236">
    <property type="term" value="P:regulation of extrinsic apoptotic signaling pathway"/>
    <property type="evidence" value="ECO:0007669"/>
    <property type="project" value="TreeGrafter"/>
</dbReference>
<dbReference type="GO" id="GO:0006915">
    <property type="term" value="P:apoptotic process"/>
    <property type="evidence" value="ECO:0007669"/>
    <property type="project" value="UniProtKB-KW"/>
</dbReference>
<dbReference type="GO" id="GO:0005634">
    <property type="term" value="C:nucleus"/>
    <property type="evidence" value="ECO:0007669"/>
    <property type="project" value="Ensembl"/>
</dbReference>
<reference evidence="4" key="1">
    <citation type="submission" date="2025-08" db="UniProtKB">
        <authorList>
            <consortium name="Ensembl"/>
        </authorList>
    </citation>
    <scope>IDENTIFICATION</scope>
</reference>
<dbReference type="PANTHER" id="PTHR14965">
    <property type="entry name" value="SI:CH73-248E21.1"/>
    <property type="match status" value="1"/>
</dbReference>
<evidence type="ECO:0000313" key="4">
    <source>
        <dbReference type="Ensembl" id="ENSANAP00000023742.1"/>
    </source>
</evidence>
<sequence length="337" mass="36892">KGQAVGPGLSPPPCPFSAFRPEACWERQMQIKCAANVPPFLRWAGYPACLVRRRGKVDLRKFVRVERRRQVEWRWRRWGPEPGASMAGSEELGLREDTLRVLAAFLRRGEAAGSPVATLPGSPAPEEPTDFLSRLRRCLPCSLGREAAPAESPRPCSLPIRPCYGYGSEPGPATPDFYALVAQRLEQLVEEQLKSPSSPELQGPPLTEKEALLRRLVALLEEEAEVINQKLASDPALRSKLVRLSSGSFTRLVELFCSREDRSRPSPACPGPPPPSPEPLARLALAMELSRRVAGLGGTLAGLSVEHVHSFTPWIQAQGGWEGILAVSPVDLNLPLD</sequence>
<gene>
    <name evidence="4" type="primary">BCL2L12</name>
</gene>
<keyword evidence="3" id="KW-0053">Apoptosis</keyword>
<dbReference type="GO" id="GO:0045944">
    <property type="term" value="P:positive regulation of transcription by RNA polymerase II"/>
    <property type="evidence" value="ECO:0007669"/>
    <property type="project" value="Ensembl"/>
</dbReference>
<evidence type="ECO:0000256" key="1">
    <source>
        <dbReference type="ARBA" id="ARBA00009458"/>
    </source>
</evidence>
<keyword evidence="5" id="KW-1185">Reference proteome</keyword>
<evidence type="ECO:0000313" key="5">
    <source>
        <dbReference type="Proteomes" id="UP000233020"/>
    </source>
</evidence>
<proteinExistence type="inferred from homology"/>
<keyword evidence="2" id="KW-0597">Phosphoprotein</keyword>
<dbReference type="PANTHER" id="PTHR14965:SF2">
    <property type="entry name" value="BCL-2-LIKE PROTEIN 12"/>
    <property type="match status" value="1"/>
</dbReference>
<comment type="similarity">
    <text evidence="1">Belongs to the Bcl-2 family.</text>
</comment>
<dbReference type="GeneTree" id="ENSGT00940000154318"/>
<dbReference type="Proteomes" id="UP000233020">
    <property type="component" value="Unplaced"/>
</dbReference>